<feature type="region of interest" description="Disordered" evidence="1">
    <location>
        <begin position="464"/>
        <end position="503"/>
    </location>
</feature>
<gene>
    <name evidence="3" type="ORF">V1477_000467</name>
</gene>
<organism evidence="3 4">
    <name type="scientific">Vespula maculifrons</name>
    <name type="common">Eastern yellow jacket</name>
    <name type="synonym">Wasp</name>
    <dbReference type="NCBI Taxonomy" id="7453"/>
    <lineage>
        <taxon>Eukaryota</taxon>
        <taxon>Metazoa</taxon>
        <taxon>Ecdysozoa</taxon>
        <taxon>Arthropoda</taxon>
        <taxon>Hexapoda</taxon>
        <taxon>Insecta</taxon>
        <taxon>Pterygota</taxon>
        <taxon>Neoptera</taxon>
        <taxon>Endopterygota</taxon>
        <taxon>Hymenoptera</taxon>
        <taxon>Apocrita</taxon>
        <taxon>Aculeata</taxon>
        <taxon>Vespoidea</taxon>
        <taxon>Vespidae</taxon>
        <taxon>Vespinae</taxon>
        <taxon>Vespula</taxon>
    </lineage>
</organism>
<comment type="caution">
    <text evidence="3">The sequence shown here is derived from an EMBL/GenBank/DDBJ whole genome shotgun (WGS) entry which is preliminary data.</text>
</comment>
<feature type="region of interest" description="Disordered" evidence="1">
    <location>
        <begin position="1238"/>
        <end position="1262"/>
    </location>
</feature>
<reference evidence="3 4" key="1">
    <citation type="journal article" date="2024" name="Ann. Entomol. Soc. Am.">
        <title>Genomic analyses of the southern and eastern yellowjacket wasps (Hymenoptera: Vespidae) reveal evolutionary signatures of social life.</title>
        <authorList>
            <person name="Catto M.A."/>
            <person name="Caine P.B."/>
            <person name="Orr S.E."/>
            <person name="Hunt B.G."/>
            <person name="Goodisman M.A.D."/>
        </authorList>
    </citation>
    <scope>NUCLEOTIDE SEQUENCE [LARGE SCALE GENOMIC DNA]</scope>
    <source>
        <strain evidence="3">232</strain>
        <tissue evidence="3">Head and thorax</tissue>
    </source>
</reference>
<feature type="region of interest" description="Disordered" evidence="1">
    <location>
        <begin position="1558"/>
        <end position="1592"/>
    </location>
</feature>
<dbReference type="InterPro" id="IPR029341">
    <property type="entry name" value="FAM21/CAPZIP"/>
</dbReference>
<feature type="region of interest" description="Disordered" evidence="1">
    <location>
        <begin position="367"/>
        <end position="426"/>
    </location>
</feature>
<feature type="compositionally biased region" description="Polar residues" evidence="1">
    <location>
        <begin position="518"/>
        <end position="534"/>
    </location>
</feature>
<accession>A0ABD2D302</accession>
<feature type="compositionally biased region" description="Basic and acidic residues" evidence="1">
    <location>
        <begin position="857"/>
        <end position="867"/>
    </location>
</feature>
<evidence type="ECO:0000259" key="2">
    <source>
        <dbReference type="Pfam" id="PF15255"/>
    </source>
</evidence>
<feature type="compositionally biased region" description="Polar residues" evidence="1">
    <location>
        <begin position="972"/>
        <end position="990"/>
    </location>
</feature>
<proteinExistence type="predicted"/>
<evidence type="ECO:0000313" key="4">
    <source>
        <dbReference type="Proteomes" id="UP001607303"/>
    </source>
</evidence>
<dbReference type="EMBL" id="JAYRBN010000007">
    <property type="protein sequence ID" value="KAL2751309.1"/>
    <property type="molecule type" value="Genomic_DNA"/>
</dbReference>
<feature type="compositionally biased region" description="Basic and acidic residues" evidence="1">
    <location>
        <begin position="890"/>
        <end position="903"/>
    </location>
</feature>
<feature type="compositionally biased region" description="Basic residues" evidence="1">
    <location>
        <begin position="1092"/>
        <end position="1106"/>
    </location>
</feature>
<sequence length="1614" mass="179944">MGNVSDEMEKSWERSWTTEEMRNKRQEWSLAADAGLLKHLQQFSENLVSKANKTQQAIDSLTTQLSETAIIIDNVTNTSLALANTQFIESRVQEDDIEIEKKIEDLQKDSKEQELPTTDLIASISESIKQGLSIMDEKYKRMEVIDSDSEDEDDARFMSVILGPFQDPYQDRPLPYVIGSDIWNTSNKIGLESSSSESEQVDEEEDESESDKEEERIQESFNPKNEQNINTRLSSSLSESEKSNDVSYVNHGKLDSISQSTMSFASDSTTPIKDLPKVQVDNETPNFAEELAKRLGSVRQAQKPPITNETREPSINKFKDDLFTPEDEGIEDFFNDKPNNLFDDNKEIFEDNVSTKLWEKQPVFQSNIIPPSMDVPPPITMKPKSAIDDLFADGDSEDSDDIFSSKQPVKRITKDTTSESKQAVNTENVQKKFLDVVIGKTGKTNWTTSTPESNVDVNNLFSEEEEDDNDLFATSKKQSSKPIEETQNPANSENNNKKKPVDDLSILGGILTSSVENTLSSRIPCRQSSDSSNSDTEDGSSNELIFADSSIARAGNSGNWNANLEHSGNSSGISVQRHSISSTTIKTMSTDDVYTSTRLNSEELYRERFVSDSLFVANTLHRPEVNSTSLRTSNNQSNVEQTTEISTGLDDVFENKDLFGPPPLPKADSKTNKSKINSLFDESDSGDELFSTTSSGSRSQKSTDFLATTPQYPDKNRSSNRKGLFDEDIDIFGNKDSPDVDIFGNVSKPYKDNTVGSKRVLDIASDNFSVNKIHSTNVSRESNITKASVKSVTPKKRSLFDDEEDDNVDDLFGVKNTRVENKVESQAFATDSGNDLFSTKQPTKTIEVIDKKGLSREEEAKVEDVKRQTSQTLSKKSSEGRVDNFLATSRQEDKGQDNRRNDVLFEDDDYEDLFANDKKDKIEAEVESKVENIEESNQIVSKEESAQVDVKSSDNFDDNNSVDIENKKHPPTTLNIRTTTPSLAEDNSQVPRRAVSGKIKDLMGKMGDLKILSPTDTPPLWRKSEEKTDEEDEVIDRDSDDGGCISTQIRTLSTEENEPARSTNGNSNAETAISFDVPAQVETLLTASKSRVRIQAKRRPQSRHARQSALRQSGLDFDTIDTAEKISQNENSDISKESSNSTSLSVVPPNADRLSLSSCNLLDNIPRNVELNPSIADDKSELGSISKESSISVNKNTLLSPSTDEEDLFDVPPDLPEDPQREDTLFGRAPILSPIQNVLPDREPTYGRPLRDTIIGGNDENGKIVRKDSMKSEVSKHSNSIADTDFGVENEKKIEVRSNEIERFTEIEENRSEQIDDSIESTNDVFEQEYPKGPIDPLRDNSYDPLKDPSQLFAFVTKTPSPDKSKDLLFSDDDSLFSSGFIKTREDESLRKHVSDLFADDASGDLFSVPLTKSVKKPLKDTKISFFDKDSDGQNDEDDNLFGSITKKVSVKNEEQKSIAVAKVSQKKINFFQDDDGNDNDDVNSLFAEQPVQAQKVESFKVPQQSGKLESISSVDDRSVKISKSTDIFGDQSSTEDDIFASIKPISKKVIHTKSLFAGDSDDDDNEFFGKSSSSLVESKSSESRPTVKKSITRDLKKTAEKIVEDPLSIFQDD</sequence>
<feature type="compositionally biased region" description="Polar residues" evidence="1">
    <location>
        <begin position="1045"/>
        <end position="1071"/>
    </location>
</feature>
<feature type="compositionally biased region" description="Basic and acidic residues" evidence="1">
    <location>
        <begin position="309"/>
        <end position="322"/>
    </location>
</feature>
<feature type="compositionally biased region" description="Acidic residues" evidence="1">
    <location>
        <begin position="1027"/>
        <end position="1041"/>
    </location>
</feature>
<feature type="region of interest" description="Disordered" evidence="1">
    <location>
        <begin position="295"/>
        <end position="322"/>
    </location>
</feature>
<feature type="region of interest" description="Disordered" evidence="1">
    <location>
        <begin position="189"/>
        <end position="247"/>
    </location>
</feature>
<dbReference type="Proteomes" id="UP001607303">
    <property type="component" value="Unassembled WGS sequence"/>
</dbReference>
<protein>
    <submittedName>
        <fullName evidence="3">WASH complex subunit FAM21 isoform X1</fullName>
    </submittedName>
</protein>
<feature type="region of interest" description="Disordered" evidence="1">
    <location>
        <begin position="1007"/>
        <end position="1071"/>
    </location>
</feature>
<feature type="compositionally biased region" description="Low complexity" evidence="1">
    <location>
        <begin position="691"/>
        <end position="703"/>
    </location>
</feature>
<evidence type="ECO:0000256" key="1">
    <source>
        <dbReference type="SAM" id="MobiDB-lite"/>
    </source>
</evidence>
<feature type="region of interest" description="Disordered" evidence="1">
    <location>
        <begin position="933"/>
        <end position="994"/>
    </location>
</feature>
<feature type="compositionally biased region" description="Acidic residues" evidence="1">
    <location>
        <begin position="390"/>
        <end position="401"/>
    </location>
</feature>
<feature type="region of interest" description="Disordered" evidence="1">
    <location>
        <begin position="518"/>
        <end position="541"/>
    </location>
</feature>
<feature type="region of interest" description="Disordered" evidence="1">
    <location>
        <begin position="626"/>
        <end position="721"/>
    </location>
</feature>
<feature type="region of interest" description="Disordered" evidence="1">
    <location>
        <begin position="857"/>
        <end position="904"/>
    </location>
</feature>
<feature type="compositionally biased region" description="Polar residues" evidence="1">
    <location>
        <begin position="219"/>
        <end position="232"/>
    </location>
</feature>
<feature type="compositionally biased region" description="Acidic residues" evidence="1">
    <location>
        <begin position="199"/>
        <end position="212"/>
    </location>
</feature>
<name>A0ABD2D302_VESMC</name>
<feature type="domain" description="FAM21/CAPZIP" evidence="2">
    <location>
        <begin position="1056"/>
        <end position="1128"/>
    </location>
</feature>
<feature type="compositionally biased region" description="Polar residues" evidence="1">
    <location>
        <begin position="626"/>
        <end position="646"/>
    </location>
</feature>
<feature type="compositionally biased region" description="Basic and acidic residues" evidence="1">
    <location>
        <begin position="1240"/>
        <end position="1251"/>
    </location>
</feature>
<dbReference type="Pfam" id="PF15255">
    <property type="entry name" value="CAP-ZIP_m"/>
    <property type="match status" value="1"/>
</dbReference>
<feature type="compositionally biased region" description="Polar residues" evidence="1">
    <location>
        <begin position="475"/>
        <end position="494"/>
    </location>
</feature>
<keyword evidence="4" id="KW-1185">Reference proteome</keyword>
<feature type="region of interest" description="Disordered" evidence="1">
    <location>
        <begin position="1092"/>
        <end position="1149"/>
    </location>
</feature>
<feature type="compositionally biased region" description="Polar residues" evidence="1">
    <location>
        <begin position="1125"/>
        <end position="1145"/>
    </location>
</feature>
<evidence type="ECO:0000313" key="3">
    <source>
        <dbReference type="EMBL" id="KAL2751309.1"/>
    </source>
</evidence>